<evidence type="ECO:0000313" key="3">
    <source>
        <dbReference type="Proteomes" id="UP000521943"/>
    </source>
</evidence>
<accession>A0A8H6HGE3</accession>
<protein>
    <submittedName>
        <fullName evidence="2">Uncharacterized protein</fullName>
    </submittedName>
</protein>
<gene>
    <name evidence="2" type="ORF">DFP72DRAFT_634406</name>
</gene>
<evidence type="ECO:0000256" key="1">
    <source>
        <dbReference type="SAM" id="MobiDB-lite"/>
    </source>
</evidence>
<sequence length="249" mass="27839">MRGSTRPRRRCGAARRSCWGCWGCWLRRCGCGWACWKVRGRGVGLRLSMRRSMGRRLNGLRCRGVSRQRSSELLRLHTRSQAGTTRRRRNPNPPRRSAYHHPTRPQRSEPSSPMMSYRHIACLSWRFTMLSPCSAFALHLSHGHTCLIYLPTPLFIMIAPVSRQTWIRRAGYASHSLSTRLCPMAGPVHVLPPAGRVRSLGFASLAPRPSAFVPVATLPAISSPEFRMYLSVSLKAVCTAACGTCRVGG</sequence>
<name>A0A8H6HGE3_9AGAR</name>
<dbReference type="EMBL" id="JACGCI010000091">
    <property type="protein sequence ID" value="KAF6746559.1"/>
    <property type="molecule type" value="Genomic_DNA"/>
</dbReference>
<proteinExistence type="predicted"/>
<keyword evidence="3" id="KW-1185">Reference proteome</keyword>
<comment type="caution">
    <text evidence="2">The sequence shown here is derived from an EMBL/GenBank/DDBJ whole genome shotgun (WGS) entry which is preliminary data.</text>
</comment>
<feature type="region of interest" description="Disordered" evidence="1">
    <location>
        <begin position="73"/>
        <end position="113"/>
    </location>
</feature>
<evidence type="ECO:0000313" key="2">
    <source>
        <dbReference type="EMBL" id="KAF6746559.1"/>
    </source>
</evidence>
<dbReference type="Proteomes" id="UP000521943">
    <property type="component" value="Unassembled WGS sequence"/>
</dbReference>
<reference evidence="2 3" key="1">
    <citation type="submission" date="2020-07" db="EMBL/GenBank/DDBJ databases">
        <title>Comparative genomics of pyrophilous fungi reveals a link between fire events and developmental genes.</title>
        <authorList>
            <consortium name="DOE Joint Genome Institute"/>
            <person name="Steindorff A.S."/>
            <person name="Carver A."/>
            <person name="Calhoun S."/>
            <person name="Stillman K."/>
            <person name="Liu H."/>
            <person name="Lipzen A."/>
            <person name="Pangilinan J."/>
            <person name="Labutti K."/>
            <person name="Bruns T.D."/>
            <person name="Grigoriev I.V."/>
        </authorList>
    </citation>
    <scope>NUCLEOTIDE SEQUENCE [LARGE SCALE GENOMIC DNA]</scope>
    <source>
        <strain evidence="2 3">CBS 144469</strain>
    </source>
</reference>
<dbReference type="AlphaFoldDB" id="A0A8H6HGE3"/>
<organism evidence="2 3">
    <name type="scientific">Ephemerocybe angulata</name>
    <dbReference type="NCBI Taxonomy" id="980116"/>
    <lineage>
        <taxon>Eukaryota</taxon>
        <taxon>Fungi</taxon>
        <taxon>Dikarya</taxon>
        <taxon>Basidiomycota</taxon>
        <taxon>Agaricomycotina</taxon>
        <taxon>Agaricomycetes</taxon>
        <taxon>Agaricomycetidae</taxon>
        <taxon>Agaricales</taxon>
        <taxon>Agaricineae</taxon>
        <taxon>Psathyrellaceae</taxon>
        <taxon>Ephemerocybe</taxon>
    </lineage>
</organism>